<name>A0AA38ITN0_9CUCU</name>
<dbReference type="GO" id="GO:0061343">
    <property type="term" value="P:cell adhesion involved in heart morphogenesis"/>
    <property type="evidence" value="ECO:0007669"/>
    <property type="project" value="TreeGrafter"/>
</dbReference>
<accession>A0AA38ITN0</accession>
<dbReference type="Proteomes" id="UP001168821">
    <property type="component" value="Unassembled WGS sequence"/>
</dbReference>
<dbReference type="EMBL" id="JALNTZ010000003">
    <property type="protein sequence ID" value="KAJ3659787.1"/>
    <property type="molecule type" value="Genomic_DNA"/>
</dbReference>
<dbReference type="GO" id="GO:0007508">
    <property type="term" value="P:larval heart development"/>
    <property type="evidence" value="ECO:0007669"/>
    <property type="project" value="TreeGrafter"/>
</dbReference>
<dbReference type="PANTHER" id="PTHR33395">
    <property type="entry name" value="TRANSCRIPTASE, PUTATIVE-RELATED-RELATED"/>
    <property type="match status" value="1"/>
</dbReference>
<dbReference type="PANTHER" id="PTHR33395:SF22">
    <property type="entry name" value="REVERSE TRANSCRIPTASE DOMAIN-CONTAINING PROTEIN"/>
    <property type="match status" value="1"/>
</dbReference>
<protein>
    <recommendedName>
        <fullName evidence="3">Endonuclease/exonuclease/phosphatase domain-containing protein</fullName>
    </recommendedName>
</protein>
<evidence type="ECO:0008006" key="3">
    <source>
        <dbReference type="Google" id="ProtNLM"/>
    </source>
</evidence>
<comment type="caution">
    <text evidence="1">The sequence shown here is derived from an EMBL/GenBank/DDBJ whole genome shotgun (WGS) entry which is preliminary data.</text>
</comment>
<dbReference type="GO" id="GO:0031012">
    <property type="term" value="C:extracellular matrix"/>
    <property type="evidence" value="ECO:0007669"/>
    <property type="project" value="TreeGrafter"/>
</dbReference>
<evidence type="ECO:0000313" key="1">
    <source>
        <dbReference type="EMBL" id="KAJ3659787.1"/>
    </source>
</evidence>
<evidence type="ECO:0000313" key="2">
    <source>
        <dbReference type="Proteomes" id="UP001168821"/>
    </source>
</evidence>
<dbReference type="AlphaFoldDB" id="A0AA38ITN0"/>
<sequence>MTHLSWPIIPNSPYNENILDSILEGNLNQLITKPTRIRQNQAPSQTDLIFTNDLHLLTNIEYLPPLGKSDHLTIASKLQIHVTQAKNGIIKRINRTNYDKVRNDLALISWNSAFNSLNTSQMWKLFETKLSSSVKKHTSTIKIKVLPQKPWINHHLLKLIKQKKRIWEAYKRSPSENKYLDHRRFSNHVVSELKKARKIFEDNLAKSESSKKFYKYIRSSLSTKDGIPLLRKPDGNLCLSNKETADLLADEFHSNYSLETYGPFLKTIVSNRNSLSNIIITEAAIKETFQEIAKRQRSRQHHLPGYQRLYRGNYHPHILHHQIFN</sequence>
<proteinExistence type="predicted"/>
<reference evidence="1" key="1">
    <citation type="journal article" date="2023" name="G3 (Bethesda)">
        <title>Whole genome assemblies of Zophobas morio and Tenebrio molitor.</title>
        <authorList>
            <person name="Kaur S."/>
            <person name="Stinson S.A."/>
            <person name="diCenzo G.C."/>
        </authorList>
    </citation>
    <scope>NUCLEOTIDE SEQUENCE</scope>
    <source>
        <strain evidence="1">QUZm001</strain>
    </source>
</reference>
<keyword evidence="2" id="KW-1185">Reference proteome</keyword>
<gene>
    <name evidence="1" type="ORF">Zmor_011458</name>
</gene>
<organism evidence="1 2">
    <name type="scientific">Zophobas morio</name>
    <dbReference type="NCBI Taxonomy" id="2755281"/>
    <lineage>
        <taxon>Eukaryota</taxon>
        <taxon>Metazoa</taxon>
        <taxon>Ecdysozoa</taxon>
        <taxon>Arthropoda</taxon>
        <taxon>Hexapoda</taxon>
        <taxon>Insecta</taxon>
        <taxon>Pterygota</taxon>
        <taxon>Neoptera</taxon>
        <taxon>Endopterygota</taxon>
        <taxon>Coleoptera</taxon>
        <taxon>Polyphaga</taxon>
        <taxon>Cucujiformia</taxon>
        <taxon>Tenebrionidae</taxon>
        <taxon>Zophobas</taxon>
    </lineage>
</organism>